<feature type="domain" description="Phospholipid/glycerol acyltransferase" evidence="2">
    <location>
        <begin position="306"/>
        <end position="424"/>
    </location>
</feature>
<feature type="transmembrane region" description="Helical" evidence="1">
    <location>
        <begin position="221"/>
        <end position="238"/>
    </location>
</feature>
<reference evidence="3 4" key="1">
    <citation type="submission" date="2018-06" db="EMBL/GenBank/DDBJ databases">
        <authorList>
            <consortium name="Pathogen Informatics"/>
            <person name="Doyle S."/>
        </authorList>
    </citation>
    <scope>NUCLEOTIDE SEQUENCE [LARGE SCALE GENOMIC DNA]</scope>
    <source>
        <strain evidence="4">NCTC 10815</strain>
    </source>
</reference>
<dbReference type="InterPro" id="IPR007354">
    <property type="entry name" value="CruF-like"/>
</dbReference>
<protein>
    <submittedName>
        <fullName evidence="3">2-acyl-glycerophospho-ethanolamine acyltransferase</fullName>
    </submittedName>
</protein>
<keyword evidence="3" id="KW-0808">Transferase</keyword>
<dbReference type="CDD" id="cd06551">
    <property type="entry name" value="LPLAT"/>
    <property type="match status" value="1"/>
</dbReference>
<dbReference type="Proteomes" id="UP000254879">
    <property type="component" value="Unassembled WGS sequence"/>
</dbReference>
<dbReference type="Pfam" id="PF01553">
    <property type="entry name" value="Acyltransferase"/>
    <property type="match status" value="1"/>
</dbReference>
<accession>A0A378MEA9</accession>
<gene>
    <name evidence="3" type="ORF">NCTC10815_01993</name>
</gene>
<feature type="transmembrane region" description="Helical" evidence="1">
    <location>
        <begin position="65"/>
        <end position="81"/>
    </location>
</feature>
<sequence length="497" mass="58273">MTKKLRNLWLEREEHKVRSPQRRRKKIDLHKRYYLTWLFVIWWLIGYILQVFWTVPESLGFSKPFFLLLYALCMLEISGVMRNMKLLFSFLGFGVACYVLEVASVHFSIPFGTYGYTSVLGSPVYGVPFTIVFAWIAVFINCWGLAISAGRFWQALETACYIVLFDLILDPVAIFEGYWEWNANGFYYGIPLQNFLSWFVIAFLFALLLNKHHSKSTTKRMIFVLYGMQILLFSSIAAKHGEFLVFLIGIVILVIGGSLYYARSKNNNFFTAIFRFYQSKYLLPRYFNQIYILGDTEAQVEDGVPVLYLVNHSSWWDGLLCFQAYQRNAVPLENMMMMEEAQLEKLRFFQRLGAFSIAPDKPKSLVETLRYVEEKLKNGQKVWIFPQGEIRHQDSRPLHVKRGVAKIMERFDEVAIKFVSMYYYLGEKQKLNAVLEFSTPVVVNGRMLEKEKMLQERLQSQLDELRDNILYNEKNTLEKAETLLKRESKSISDSFLK</sequence>
<name>A0A378MEA9_LISGR</name>
<keyword evidence="1" id="KW-0472">Membrane</keyword>
<feature type="transmembrane region" description="Helical" evidence="1">
    <location>
        <begin position="159"/>
        <end position="179"/>
    </location>
</feature>
<evidence type="ECO:0000313" key="4">
    <source>
        <dbReference type="Proteomes" id="UP000254879"/>
    </source>
</evidence>
<keyword evidence="3" id="KW-0012">Acyltransferase</keyword>
<dbReference type="GO" id="GO:0016746">
    <property type="term" value="F:acyltransferase activity"/>
    <property type="evidence" value="ECO:0007669"/>
    <property type="project" value="UniProtKB-KW"/>
</dbReference>
<dbReference type="EMBL" id="UGPG01000001">
    <property type="protein sequence ID" value="STY44641.1"/>
    <property type="molecule type" value="Genomic_DNA"/>
</dbReference>
<organism evidence="3 4">
    <name type="scientific">Listeria grayi</name>
    <name type="common">Listeria murrayi</name>
    <dbReference type="NCBI Taxonomy" id="1641"/>
    <lineage>
        <taxon>Bacteria</taxon>
        <taxon>Bacillati</taxon>
        <taxon>Bacillota</taxon>
        <taxon>Bacilli</taxon>
        <taxon>Bacillales</taxon>
        <taxon>Listeriaceae</taxon>
        <taxon>Listeria</taxon>
    </lineage>
</organism>
<dbReference type="PANTHER" id="PTHR39419:SF1">
    <property type="entry name" value="SLL0814 PROTEIN"/>
    <property type="match status" value="1"/>
</dbReference>
<proteinExistence type="predicted"/>
<dbReference type="InterPro" id="IPR002123">
    <property type="entry name" value="Plipid/glycerol_acylTrfase"/>
</dbReference>
<dbReference type="PANTHER" id="PTHR39419">
    <property type="entry name" value="SLL0814 PROTEIN"/>
    <property type="match status" value="1"/>
</dbReference>
<dbReference type="SUPFAM" id="SSF69593">
    <property type="entry name" value="Glycerol-3-phosphate (1)-acyltransferase"/>
    <property type="match status" value="1"/>
</dbReference>
<feature type="transmembrane region" description="Helical" evidence="1">
    <location>
        <begin position="129"/>
        <end position="147"/>
    </location>
</feature>
<dbReference type="Pfam" id="PF04240">
    <property type="entry name" value="Caroten_synth"/>
    <property type="match status" value="1"/>
</dbReference>
<keyword evidence="1" id="KW-0812">Transmembrane</keyword>
<evidence type="ECO:0000256" key="1">
    <source>
        <dbReference type="SAM" id="Phobius"/>
    </source>
</evidence>
<dbReference type="SMART" id="SM00563">
    <property type="entry name" value="PlsC"/>
    <property type="match status" value="1"/>
</dbReference>
<keyword evidence="1" id="KW-1133">Transmembrane helix</keyword>
<feature type="transmembrane region" description="Helical" evidence="1">
    <location>
        <begin position="244"/>
        <end position="262"/>
    </location>
</feature>
<feature type="transmembrane region" description="Helical" evidence="1">
    <location>
        <begin position="185"/>
        <end position="209"/>
    </location>
</feature>
<feature type="transmembrane region" description="Helical" evidence="1">
    <location>
        <begin position="88"/>
        <end position="109"/>
    </location>
</feature>
<evidence type="ECO:0000313" key="3">
    <source>
        <dbReference type="EMBL" id="STY44641.1"/>
    </source>
</evidence>
<feature type="transmembrane region" description="Helical" evidence="1">
    <location>
        <begin position="33"/>
        <end position="53"/>
    </location>
</feature>
<dbReference type="AlphaFoldDB" id="A0A378MEA9"/>
<evidence type="ECO:0000259" key="2">
    <source>
        <dbReference type="SMART" id="SM00563"/>
    </source>
</evidence>